<dbReference type="InterPro" id="IPR000477">
    <property type="entry name" value="RT_dom"/>
</dbReference>
<reference evidence="2 3" key="1">
    <citation type="journal article" date="2018" name="Front. Plant Sci.">
        <title>Red Clover (Trifolium pratense) and Zigzag Clover (T. medium) - A Picture of Genomic Similarities and Differences.</title>
        <authorList>
            <person name="Dluhosova J."/>
            <person name="Istvanek J."/>
            <person name="Nedelnik J."/>
            <person name="Repkova J."/>
        </authorList>
    </citation>
    <scope>NUCLEOTIDE SEQUENCE [LARGE SCALE GENOMIC DNA]</scope>
    <source>
        <strain evidence="3">cv. 10/8</strain>
        <tissue evidence="2">Leaf</tissue>
    </source>
</reference>
<dbReference type="GO" id="GO:0016301">
    <property type="term" value="F:kinase activity"/>
    <property type="evidence" value="ECO:0007669"/>
    <property type="project" value="UniProtKB-KW"/>
</dbReference>
<evidence type="ECO:0000313" key="2">
    <source>
        <dbReference type="EMBL" id="MCH87616.1"/>
    </source>
</evidence>
<keyword evidence="2" id="KW-0808">Transferase</keyword>
<dbReference type="PANTHER" id="PTHR46890">
    <property type="entry name" value="NON-LTR RETROLELEMENT REVERSE TRANSCRIPTASE-LIKE PROTEIN-RELATED"/>
    <property type="match status" value="1"/>
</dbReference>
<sequence length="448" mass="50219">WNAMQIDGWGGYVLKEKFKMIKVALKEWHQAHSQNLPSRINSLKIRLSALEGKGEEEILSEAEAAEVHGISLDIHSLSRLNANISWQQSRSLWLKEGDANSKYFHSVMASRRRGNTISSIQVDGVPIEGVQPIKQAMFTHFASHFQASTVERPGVDNLQFLSLTPAEGGSLTKPFSVEEVKAAVWDCDSFKSPGPDGINFGFLKDFWSEMQADIMRFIAEFHHNGKLTKGLNATFIALIPKVDSLQRLNDFWPISLVGSLYKILTKVLANRLRLVISSVISESHTAFVKDRKILDGILIANEAVDEARKTKKELMLFKVDFEKAYDSVDWGYLDVVMGRMSFPVLWRKWIKECVCTATASVLVNGSPTDEFPLERGLRQGDLLSPFLFLLAAEGLNVLMQAMVENHFFSGYNFGVQNSIAVFHLQVADDTLLLGTKSWANVRALRAVL</sequence>
<feature type="non-terminal residue" evidence="2">
    <location>
        <position position="1"/>
    </location>
</feature>
<protein>
    <submittedName>
        <fullName evidence="2">Cysteine-rich receptor-like protein kinase</fullName>
    </submittedName>
</protein>
<name>A0A392MJE2_9FABA</name>
<dbReference type="PANTHER" id="PTHR46890:SF48">
    <property type="entry name" value="RNA-DIRECTED DNA POLYMERASE"/>
    <property type="match status" value="1"/>
</dbReference>
<dbReference type="AlphaFoldDB" id="A0A392MJE2"/>
<comment type="caution">
    <text evidence="2">The sequence shown here is derived from an EMBL/GenBank/DDBJ whole genome shotgun (WGS) entry which is preliminary data.</text>
</comment>
<evidence type="ECO:0000259" key="1">
    <source>
        <dbReference type="PROSITE" id="PS50878"/>
    </source>
</evidence>
<evidence type="ECO:0000313" key="3">
    <source>
        <dbReference type="Proteomes" id="UP000265520"/>
    </source>
</evidence>
<dbReference type="PROSITE" id="PS50878">
    <property type="entry name" value="RT_POL"/>
    <property type="match status" value="1"/>
</dbReference>
<keyword evidence="2" id="KW-0418">Kinase</keyword>
<proteinExistence type="predicted"/>
<dbReference type="CDD" id="cd01650">
    <property type="entry name" value="RT_nLTR_like"/>
    <property type="match status" value="1"/>
</dbReference>
<feature type="non-terminal residue" evidence="2">
    <location>
        <position position="448"/>
    </location>
</feature>
<organism evidence="2 3">
    <name type="scientific">Trifolium medium</name>
    <dbReference type="NCBI Taxonomy" id="97028"/>
    <lineage>
        <taxon>Eukaryota</taxon>
        <taxon>Viridiplantae</taxon>
        <taxon>Streptophyta</taxon>
        <taxon>Embryophyta</taxon>
        <taxon>Tracheophyta</taxon>
        <taxon>Spermatophyta</taxon>
        <taxon>Magnoliopsida</taxon>
        <taxon>eudicotyledons</taxon>
        <taxon>Gunneridae</taxon>
        <taxon>Pentapetalae</taxon>
        <taxon>rosids</taxon>
        <taxon>fabids</taxon>
        <taxon>Fabales</taxon>
        <taxon>Fabaceae</taxon>
        <taxon>Papilionoideae</taxon>
        <taxon>50 kb inversion clade</taxon>
        <taxon>NPAAA clade</taxon>
        <taxon>Hologalegina</taxon>
        <taxon>IRL clade</taxon>
        <taxon>Trifolieae</taxon>
        <taxon>Trifolium</taxon>
    </lineage>
</organism>
<dbReference type="SUPFAM" id="SSF56672">
    <property type="entry name" value="DNA/RNA polymerases"/>
    <property type="match status" value="1"/>
</dbReference>
<dbReference type="Proteomes" id="UP000265520">
    <property type="component" value="Unassembled WGS sequence"/>
</dbReference>
<dbReference type="InterPro" id="IPR052343">
    <property type="entry name" value="Retrotransposon-Effector_Assoc"/>
</dbReference>
<dbReference type="Pfam" id="PF00078">
    <property type="entry name" value="RVT_1"/>
    <property type="match status" value="1"/>
</dbReference>
<accession>A0A392MJE2</accession>
<keyword evidence="2" id="KW-0675">Receptor</keyword>
<dbReference type="InterPro" id="IPR043502">
    <property type="entry name" value="DNA/RNA_pol_sf"/>
</dbReference>
<feature type="domain" description="Reverse transcriptase" evidence="1">
    <location>
        <begin position="220"/>
        <end position="448"/>
    </location>
</feature>
<keyword evidence="3" id="KW-1185">Reference proteome</keyword>
<dbReference type="EMBL" id="LXQA010012568">
    <property type="protein sequence ID" value="MCH87616.1"/>
    <property type="molecule type" value="Genomic_DNA"/>
</dbReference>
<gene>
    <name evidence="2" type="ORF">A2U01_0008490</name>
</gene>